<evidence type="ECO:0000256" key="4">
    <source>
        <dbReference type="SAM" id="SignalP"/>
    </source>
</evidence>
<dbReference type="InterPro" id="IPR001296">
    <property type="entry name" value="Glyco_trans_1"/>
</dbReference>
<feature type="transmembrane region" description="Helical" evidence="3">
    <location>
        <begin position="65"/>
        <end position="90"/>
    </location>
</feature>
<dbReference type="OrthoDB" id="9802525at2"/>
<gene>
    <name evidence="7" type="ORF">SAMN04489730_6206</name>
</gene>
<dbReference type="Pfam" id="PF00534">
    <property type="entry name" value="Glycos_transf_1"/>
    <property type="match status" value="1"/>
</dbReference>
<dbReference type="SUPFAM" id="SSF53756">
    <property type="entry name" value="UDP-Glycosyltransferase/glycogen phosphorylase"/>
    <property type="match status" value="1"/>
</dbReference>
<evidence type="ECO:0000256" key="3">
    <source>
        <dbReference type="SAM" id="Phobius"/>
    </source>
</evidence>
<feature type="transmembrane region" description="Helical" evidence="3">
    <location>
        <begin position="205"/>
        <end position="230"/>
    </location>
</feature>
<dbReference type="InterPro" id="IPR050194">
    <property type="entry name" value="Glycosyltransferase_grp1"/>
</dbReference>
<dbReference type="PANTHER" id="PTHR45947">
    <property type="entry name" value="SULFOQUINOVOSYL TRANSFERASE SQD2"/>
    <property type="match status" value="1"/>
</dbReference>
<reference evidence="8" key="1">
    <citation type="submission" date="2016-11" db="EMBL/GenBank/DDBJ databases">
        <authorList>
            <person name="Varghese N."/>
            <person name="Submissions S."/>
        </authorList>
    </citation>
    <scope>NUCLEOTIDE SEQUENCE [LARGE SCALE GENOMIC DNA]</scope>
    <source>
        <strain evidence="8">DSM 44671</strain>
    </source>
</reference>
<feature type="transmembrane region" description="Helical" evidence="3">
    <location>
        <begin position="179"/>
        <end position="198"/>
    </location>
</feature>
<feature type="transmembrane region" description="Helical" evidence="3">
    <location>
        <begin position="99"/>
        <end position="118"/>
    </location>
</feature>
<evidence type="ECO:0000313" key="7">
    <source>
        <dbReference type="EMBL" id="SFW85726.1"/>
    </source>
</evidence>
<evidence type="ECO:0000256" key="1">
    <source>
        <dbReference type="ARBA" id="ARBA00022676"/>
    </source>
</evidence>
<keyword evidence="4" id="KW-0732">Signal</keyword>
<keyword evidence="3" id="KW-0812">Transmembrane</keyword>
<feature type="signal peptide" evidence="4">
    <location>
        <begin position="1"/>
        <end position="19"/>
    </location>
</feature>
<sequence>MTALAIAAALLGAVFFALAATRQHAEVASLGAGRGPALRTLARLLRSRRWWTGTGLAAGGSLLHLAALSLAPLPVVQPLGVLSLVLTVLFGRRVRDRRVLVALALVVAGVGGFVALATSATTGAVTAGTAQVVALTGFAVAAGAWFTRAGCAVLASAAAVLFGLGSAVVHAAAAQPAGSAVLLGGQALLLLGAGGVLLHRAYAAGSAAVVVGTATVLDPLTAVAVGALAYGETPRPAAVVAAAVAVAGVRVLAGTVPPTRTEEIPVPPSSGLRVLIGADTFPPDINGAAFFAARLARGLARRGHDVHVVCPSTRGRAGTEQRDGYTVHRLRSRPIPFHGGYRFCTPGAASRAAGPLLERLRPDVVHVQAHFGVGRALLAAAAARGIPGMATNHFMPDNLLGYTPFPRRVKETLARWAWRDLKRVYRHARLVTTPTPRAAEVLAGIGLGRPVEVVSCGIDLAHYAAPARPDGEPMSVLFVGRLDAEKNVDQLLRALAPLPHVRADLVGDGTRRADLESLAAQLGIEDRVTFHGFVPDAQLVRRYAEADVFCMPGTAELQSLATMEAMAAGLPVIAADAVALPHLVHDGVNGHLFTPGAITTISRHLAELAADPPARARMGEQSRALVARHDIDGVLSAFETQYRVLLGLPTRPAVSEAA</sequence>
<evidence type="ECO:0000259" key="5">
    <source>
        <dbReference type="Pfam" id="PF00534"/>
    </source>
</evidence>
<proteinExistence type="predicted"/>
<dbReference type="GO" id="GO:0016757">
    <property type="term" value="F:glycosyltransferase activity"/>
    <property type="evidence" value="ECO:0007669"/>
    <property type="project" value="UniProtKB-KW"/>
</dbReference>
<feature type="transmembrane region" description="Helical" evidence="3">
    <location>
        <begin position="153"/>
        <end position="173"/>
    </location>
</feature>
<dbReference type="AlphaFoldDB" id="A0A1K1SN62"/>
<dbReference type="Proteomes" id="UP000182740">
    <property type="component" value="Unassembled WGS sequence"/>
</dbReference>
<feature type="chain" id="PRO_5012476158" evidence="4">
    <location>
        <begin position="20"/>
        <end position="658"/>
    </location>
</feature>
<dbReference type="EMBL" id="FPJG01000006">
    <property type="protein sequence ID" value="SFW85726.1"/>
    <property type="molecule type" value="Genomic_DNA"/>
</dbReference>
<keyword evidence="3" id="KW-0472">Membrane</keyword>
<keyword evidence="8" id="KW-1185">Reference proteome</keyword>
<protein>
    <submittedName>
        <fullName evidence="7">Glycosyltransferase involved in cell wall bisynthesis</fullName>
    </submittedName>
</protein>
<feature type="transmembrane region" description="Helical" evidence="3">
    <location>
        <begin position="124"/>
        <end position="146"/>
    </location>
</feature>
<dbReference type="Pfam" id="PF13439">
    <property type="entry name" value="Glyco_transf_4"/>
    <property type="match status" value="1"/>
</dbReference>
<keyword evidence="3" id="KW-1133">Transmembrane helix</keyword>
<dbReference type="GO" id="GO:1901137">
    <property type="term" value="P:carbohydrate derivative biosynthetic process"/>
    <property type="evidence" value="ECO:0007669"/>
    <property type="project" value="UniProtKB-ARBA"/>
</dbReference>
<evidence type="ECO:0000259" key="6">
    <source>
        <dbReference type="Pfam" id="PF13439"/>
    </source>
</evidence>
<keyword evidence="1" id="KW-0328">Glycosyltransferase</keyword>
<dbReference type="Gene3D" id="3.40.50.2000">
    <property type="entry name" value="Glycogen Phosphorylase B"/>
    <property type="match status" value="2"/>
</dbReference>
<evidence type="ECO:0000256" key="2">
    <source>
        <dbReference type="ARBA" id="ARBA00022679"/>
    </source>
</evidence>
<organism evidence="7 8">
    <name type="scientific">Amycolatopsis australiensis</name>
    <dbReference type="NCBI Taxonomy" id="546364"/>
    <lineage>
        <taxon>Bacteria</taxon>
        <taxon>Bacillati</taxon>
        <taxon>Actinomycetota</taxon>
        <taxon>Actinomycetes</taxon>
        <taxon>Pseudonocardiales</taxon>
        <taxon>Pseudonocardiaceae</taxon>
        <taxon>Amycolatopsis</taxon>
    </lineage>
</organism>
<dbReference type="InterPro" id="IPR028098">
    <property type="entry name" value="Glyco_trans_4-like_N"/>
</dbReference>
<dbReference type="PANTHER" id="PTHR45947:SF3">
    <property type="entry name" value="SULFOQUINOVOSYL TRANSFERASE SQD2"/>
    <property type="match status" value="1"/>
</dbReference>
<accession>A0A1K1SN62</accession>
<evidence type="ECO:0000313" key="8">
    <source>
        <dbReference type="Proteomes" id="UP000182740"/>
    </source>
</evidence>
<feature type="domain" description="Glycosyl transferase family 1" evidence="5">
    <location>
        <begin position="470"/>
        <end position="623"/>
    </location>
</feature>
<keyword evidence="2 7" id="KW-0808">Transferase</keyword>
<dbReference type="STRING" id="546364.SAMN04489730_6206"/>
<name>A0A1K1SN62_9PSEU</name>
<feature type="domain" description="Glycosyltransferase subfamily 4-like N-terminal" evidence="6">
    <location>
        <begin position="285"/>
        <end position="461"/>
    </location>
</feature>
<dbReference type="RefSeq" id="WP_072479571.1">
    <property type="nucleotide sequence ID" value="NZ_FPJG01000006.1"/>
</dbReference>